<organism evidence="2 3">
    <name type="scientific">Acaulospora morrowiae</name>
    <dbReference type="NCBI Taxonomy" id="94023"/>
    <lineage>
        <taxon>Eukaryota</taxon>
        <taxon>Fungi</taxon>
        <taxon>Fungi incertae sedis</taxon>
        <taxon>Mucoromycota</taxon>
        <taxon>Glomeromycotina</taxon>
        <taxon>Glomeromycetes</taxon>
        <taxon>Diversisporales</taxon>
        <taxon>Acaulosporaceae</taxon>
        <taxon>Acaulospora</taxon>
    </lineage>
</organism>
<name>A0A9N9IJJ6_9GLOM</name>
<reference evidence="2" key="1">
    <citation type="submission" date="2021-06" db="EMBL/GenBank/DDBJ databases">
        <authorList>
            <person name="Kallberg Y."/>
            <person name="Tangrot J."/>
            <person name="Rosling A."/>
        </authorList>
    </citation>
    <scope>NUCLEOTIDE SEQUENCE</scope>
    <source>
        <strain evidence="2">CL551</strain>
    </source>
</reference>
<feature type="region of interest" description="Disordered" evidence="1">
    <location>
        <begin position="1"/>
        <end position="44"/>
    </location>
</feature>
<dbReference type="Proteomes" id="UP000789342">
    <property type="component" value="Unassembled WGS sequence"/>
</dbReference>
<protein>
    <submittedName>
        <fullName evidence="2">5650_t:CDS:1</fullName>
    </submittedName>
</protein>
<sequence length="44" mass="4713">MTNAQQQIPFASSKMSPSAPSHSPINHSNVIPSMIVYENSPTDA</sequence>
<gene>
    <name evidence="2" type="ORF">AMORRO_LOCUS14380</name>
</gene>
<comment type="caution">
    <text evidence="2">The sequence shown here is derived from an EMBL/GenBank/DDBJ whole genome shotgun (WGS) entry which is preliminary data.</text>
</comment>
<dbReference type="EMBL" id="CAJVPV010028257">
    <property type="protein sequence ID" value="CAG8736063.1"/>
    <property type="molecule type" value="Genomic_DNA"/>
</dbReference>
<accession>A0A9N9IJJ6</accession>
<feature type="compositionally biased region" description="Low complexity" evidence="1">
    <location>
        <begin position="9"/>
        <end position="24"/>
    </location>
</feature>
<evidence type="ECO:0000256" key="1">
    <source>
        <dbReference type="SAM" id="MobiDB-lite"/>
    </source>
</evidence>
<keyword evidence="3" id="KW-1185">Reference proteome</keyword>
<evidence type="ECO:0000313" key="2">
    <source>
        <dbReference type="EMBL" id="CAG8736063.1"/>
    </source>
</evidence>
<proteinExistence type="predicted"/>
<evidence type="ECO:0000313" key="3">
    <source>
        <dbReference type="Proteomes" id="UP000789342"/>
    </source>
</evidence>
<feature type="non-terminal residue" evidence="2">
    <location>
        <position position="44"/>
    </location>
</feature>
<dbReference type="AlphaFoldDB" id="A0A9N9IJJ6"/>